<gene>
    <name evidence="1" type="ORF">OCK74_18385</name>
</gene>
<keyword evidence="2" id="KW-1185">Reference proteome</keyword>
<evidence type="ECO:0000313" key="1">
    <source>
        <dbReference type="EMBL" id="MCU7551094.1"/>
    </source>
</evidence>
<dbReference type="RefSeq" id="WP_279298533.1">
    <property type="nucleotide sequence ID" value="NZ_JAOTIF010000017.1"/>
</dbReference>
<reference evidence="1" key="1">
    <citation type="submission" date="2022-09" db="EMBL/GenBank/DDBJ databases">
        <authorList>
            <person name="Yuan C."/>
            <person name="Ke Z."/>
        </authorList>
    </citation>
    <scope>NUCLEOTIDE SEQUENCE</scope>
    <source>
        <strain evidence="1">LB-8</strain>
    </source>
</reference>
<dbReference type="EMBL" id="JAOTIF010000017">
    <property type="protein sequence ID" value="MCU7551094.1"/>
    <property type="molecule type" value="Genomic_DNA"/>
</dbReference>
<dbReference type="AlphaFoldDB" id="A0A9X3BGK4"/>
<evidence type="ECO:0000313" key="2">
    <source>
        <dbReference type="Proteomes" id="UP001155483"/>
    </source>
</evidence>
<sequence length="73" mass="7995">MTRKSGMGLGSLLLAGAAAFAYYKYSKMSDQQKRDLVNGLKEKGKKFYDEKVPESVKDIFAKKASAADGFTHA</sequence>
<proteinExistence type="predicted"/>
<comment type="caution">
    <text evidence="1">The sequence shown here is derived from an EMBL/GenBank/DDBJ whole genome shotgun (WGS) entry which is preliminary data.</text>
</comment>
<accession>A0A9X3BGK4</accession>
<dbReference type="Proteomes" id="UP001155483">
    <property type="component" value="Unassembled WGS sequence"/>
</dbReference>
<organism evidence="1 2">
    <name type="scientific">Paraflavisolibacter caeni</name>
    <dbReference type="NCBI Taxonomy" id="2982496"/>
    <lineage>
        <taxon>Bacteria</taxon>
        <taxon>Pseudomonadati</taxon>
        <taxon>Bacteroidota</taxon>
        <taxon>Chitinophagia</taxon>
        <taxon>Chitinophagales</taxon>
        <taxon>Chitinophagaceae</taxon>
        <taxon>Paraflavisolibacter</taxon>
    </lineage>
</organism>
<protein>
    <submittedName>
        <fullName evidence="1">Uncharacterized protein</fullName>
    </submittedName>
</protein>
<name>A0A9X3BGK4_9BACT</name>
<reference evidence="1" key="2">
    <citation type="submission" date="2023-04" db="EMBL/GenBank/DDBJ databases">
        <title>Paracnuella aquatica gen. nov., sp. nov., a member of the family Chitinophagaceae isolated from a hot spring.</title>
        <authorList>
            <person name="Wang C."/>
        </authorList>
    </citation>
    <scope>NUCLEOTIDE SEQUENCE</scope>
    <source>
        <strain evidence="1">LB-8</strain>
    </source>
</reference>